<dbReference type="PANTHER" id="PTHR10963">
    <property type="entry name" value="GLYCOSYL HYDROLASE-RELATED"/>
    <property type="match status" value="1"/>
</dbReference>
<feature type="signal peptide" evidence="1">
    <location>
        <begin position="1"/>
        <end position="22"/>
    </location>
</feature>
<dbReference type="AlphaFoldDB" id="A0A9D1SJK1"/>
<evidence type="ECO:0000259" key="2">
    <source>
        <dbReference type="PROSITE" id="PS51762"/>
    </source>
</evidence>
<reference evidence="3" key="1">
    <citation type="submission" date="2020-10" db="EMBL/GenBank/DDBJ databases">
        <authorList>
            <person name="Gilroy R."/>
        </authorList>
    </citation>
    <scope>NUCLEOTIDE SEQUENCE</scope>
    <source>
        <strain evidence="3">9366</strain>
    </source>
</reference>
<evidence type="ECO:0000313" key="4">
    <source>
        <dbReference type="Proteomes" id="UP000824145"/>
    </source>
</evidence>
<comment type="caution">
    <text evidence="3">The sequence shown here is derived from an EMBL/GenBank/DDBJ whole genome shotgun (WGS) entry which is preliminary data.</text>
</comment>
<feature type="chain" id="PRO_5039293556" evidence="1">
    <location>
        <begin position="23"/>
        <end position="327"/>
    </location>
</feature>
<dbReference type="SUPFAM" id="SSF49899">
    <property type="entry name" value="Concanavalin A-like lectins/glucanases"/>
    <property type="match status" value="1"/>
</dbReference>
<proteinExistence type="predicted"/>
<dbReference type="PROSITE" id="PS51257">
    <property type="entry name" value="PROKAR_LIPOPROTEIN"/>
    <property type="match status" value="1"/>
</dbReference>
<keyword evidence="1" id="KW-0732">Signal</keyword>
<evidence type="ECO:0000313" key="3">
    <source>
        <dbReference type="EMBL" id="HIU62839.1"/>
    </source>
</evidence>
<name>A0A9D1SJK1_9FIRM</name>
<dbReference type="GO" id="GO:0005975">
    <property type="term" value="P:carbohydrate metabolic process"/>
    <property type="evidence" value="ECO:0007669"/>
    <property type="project" value="InterPro"/>
</dbReference>
<dbReference type="InterPro" id="IPR000757">
    <property type="entry name" value="Beta-glucanase-like"/>
</dbReference>
<dbReference type="Gene3D" id="2.60.120.200">
    <property type="match status" value="1"/>
</dbReference>
<sequence>MKKLVFSLVALTLVVTAIALCACTGDAIPLPEEETLQKVLDEGGYELVWGDEFNDDSIDHTKWRVGYDTPARRAGWYVDTSDTVFEKDGALTIRTQYRENGEYGAGWYTSWVDSATGYTRETSQMVHSDDYRGFAAKYGYFEIRCIAPPCTGIWSAFWMMPDGDAVGMSENDIKGTGTDGLEVDVMESPYHAWGNSYNVHVVHGEGYSDTRSDRSATYEVPNMYSQYHTYGVLWTEEEYVFYIDGRETWRTSYSPDGETLGVSQVEEYLLLTVEVGGYEDENGVLHPGVTLEDGVEVPFWCGDPDDNDKTKTYDFVIDYVRVYQKAA</sequence>
<dbReference type="Proteomes" id="UP000824145">
    <property type="component" value="Unassembled WGS sequence"/>
</dbReference>
<feature type="domain" description="GH16" evidence="2">
    <location>
        <begin position="23"/>
        <end position="327"/>
    </location>
</feature>
<keyword evidence="3" id="KW-0378">Hydrolase</keyword>
<dbReference type="PROSITE" id="PS51762">
    <property type="entry name" value="GH16_2"/>
    <property type="match status" value="1"/>
</dbReference>
<accession>A0A9D1SJK1</accession>
<dbReference type="InterPro" id="IPR050546">
    <property type="entry name" value="Glycosyl_Hydrlase_16"/>
</dbReference>
<dbReference type="EMBL" id="DVNJ01000019">
    <property type="protein sequence ID" value="HIU62839.1"/>
    <property type="molecule type" value="Genomic_DNA"/>
</dbReference>
<evidence type="ECO:0000256" key="1">
    <source>
        <dbReference type="SAM" id="SignalP"/>
    </source>
</evidence>
<dbReference type="CDD" id="cd08023">
    <property type="entry name" value="GH16_laminarinase_like"/>
    <property type="match status" value="1"/>
</dbReference>
<gene>
    <name evidence="3" type="ORF">IAB07_03615</name>
</gene>
<dbReference type="GO" id="GO:0004553">
    <property type="term" value="F:hydrolase activity, hydrolyzing O-glycosyl compounds"/>
    <property type="evidence" value="ECO:0007669"/>
    <property type="project" value="InterPro"/>
</dbReference>
<organism evidence="3 4">
    <name type="scientific">Candidatus Caccalectryoclostridium excrementigallinarum</name>
    <dbReference type="NCBI Taxonomy" id="2840710"/>
    <lineage>
        <taxon>Bacteria</taxon>
        <taxon>Bacillati</taxon>
        <taxon>Bacillota</taxon>
        <taxon>Clostridia</taxon>
        <taxon>Christensenellales</taxon>
        <taxon>Christensenellaceae</taxon>
        <taxon>Christensenellaceae incertae sedis</taxon>
        <taxon>Candidatus Caccalectryoclostridium</taxon>
    </lineage>
</organism>
<dbReference type="PANTHER" id="PTHR10963:SF60">
    <property type="entry name" value="GRAM-NEGATIVE BACTERIA-BINDING PROTEIN 1-RELATED"/>
    <property type="match status" value="1"/>
</dbReference>
<protein>
    <submittedName>
        <fullName evidence="3">Glycoside hydrolase family 16 protein</fullName>
    </submittedName>
</protein>
<reference evidence="3" key="2">
    <citation type="journal article" date="2021" name="PeerJ">
        <title>Extensive microbial diversity within the chicken gut microbiome revealed by metagenomics and culture.</title>
        <authorList>
            <person name="Gilroy R."/>
            <person name="Ravi A."/>
            <person name="Getino M."/>
            <person name="Pursley I."/>
            <person name="Horton D.L."/>
            <person name="Alikhan N.F."/>
            <person name="Baker D."/>
            <person name="Gharbi K."/>
            <person name="Hall N."/>
            <person name="Watson M."/>
            <person name="Adriaenssens E.M."/>
            <person name="Foster-Nyarko E."/>
            <person name="Jarju S."/>
            <person name="Secka A."/>
            <person name="Antonio M."/>
            <person name="Oren A."/>
            <person name="Chaudhuri R.R."/>
            <person name="La Ragione R."/>
            <person name="Hildebrand F."/>
            <person name="Pallen M.J."/>
        </authorList>
    </citation>
    <scope>NUCLEOTIDE SEQUENCE</scope>
    <source>
        <strain evidence="3">9366</strain>
    </source>
</reference>
<dbReference type="Pfam" id="PF00722">
    <property type="entry name" value="Glyco_hydro_16"/>
    <property type="match status" value="1"/>
</dbReference>
<dbReference type="InterPro" id="IPR013320">
    <property type="entry name" value="ConA-like_dom_sf"/>
</dbReference>